<gene>
    <name evidence="2" type="ORF">niasHT_013286</name>
</gene>
<feature type="region of interest" description="Disordered" evidence="1">
    <location>
        <begin position="1"/>
        <end position="26"/>
    </location>
</feature>
<accession>A0ABD2LAK8</accession>
<evidence type="ECO:0000313" key="2">
    <source>
        <dbReference type="EMBL" id="KAL3112267.1"/>
    </source>
</evidence>
<feature type="compositionally biased region" description="Basic residues" evidence="1">
    <location>
        <begin position="1"/>
        <end position="12"/>
    </location>
</feature>
<evidence type="ECO:0000313" key="3">
    <source>
        <dbReference type="Proteomes" id="UP001620626"/>
    </source>
</evidence>
<evidence type="ECO:0000256" key="1">
    <source>
        <dbReference type="SAM" id="MobiDB-lite"/>
    </source>
</evidence>
<sequence length="124" mass="14389">MEAGSKPRRPRRHAEPQKQKTMLQRANSKMSSFFGYLEIRISPFTARRANQRLNNGQQTPKEGDILFVEEEAENHGFTACNMSNLDEDIDNVSLTGKARIMSSDRLKQKLTDLPRHLYKQKRKK</sequence>
<dbReference type="Proteomes" id="UP001620626">
    <property type="component" value="Unassembled WGS sequence"/>
</dbReference>
<reference evidence="2 3" key="1">
    <citation type="submission" date="2024-10" db="EMBL/GenBank/DDBJ databases">
        <authorList>
            <person name="Kim D."/>
        </authorList>
    </citation>
    <scope>NUCLEOTIDE SEQUENCE [LARGE SCALE GENOMIC DNA]</scope>
    <source>
        <strain evidence="2">BH-2024</strain>
    </source>
</reference>
<name>A0ABD2LAK8_9BILA</name>
<keyword evidence="3" id="KW-1185">Reference proteome</keyword>
<comment type="caution">
    <text evidence="2">The sequence shown here is derived from an EMBL/GenBank/DDBJ whole genome shotgun (WGS) entry which is preliminary data.</text>
</comment>
<proteinExistence type="predicted"/>
<protein>
    <submittedName>
        <fullName evidence="2">Uncharacterized protein</fullName>
    </submittedName>
</protein>
<dbReference type="EMBL" id="JBICBT010000478">
    <property type="protein sequence ID" value="KAL3112267.1"/>
    <property type="molecule type" value="Genomic_DNA"/>
</dbReference>
<organism evidence="2 3">
    <name type="scientific">Heterodera trifolii</name>
    <dbReference type="NCBI Taxonomy" id="157864"/>
    <lineage>
        <taxon>Eukaryota</taxon>
        <taxon>Metazoa</taxon>
        <taxon>Ecdysozoa</taxon>
        <taxon>Nematoda</taxon>
        <taxon>Chromadorea</taxon>
        <taxon>Rhabditida</taxon>
        <taxon>Tylenchina</taxon>
        <taxon>Tylenchomorpha</taxon>
        <taxon>Tylenchoidea</taxon>
        <taxon>Heteroderidae</taxon>
        <taxon>Heteroderinae</taxon>
        <taxon>Heterodera</taxon>
    </lineage>
</organism>
<dbReference type="AlphaFoldDB" id="A0ABD2LAK8"/>